<feature type="compositionally biased region" description="Basic residues" evidence="1">
    <location>
        <begin position="103"/>
        <end position="114"/>
    </location>
</feature>
<dbReference type="Proteomes" id="UP000247265">
    <property type="component" value="Segment"/>
</dbReference>
<name>A0A1C9J6Z1_9PAPI</name>
<dbReference type="EMBL" id="KX599536">
    <property type="protein sequence ID" value="AOP12504.1"/>
    <property type="molecule type" value="Genomic_DNA"/>
</dbReference>
<evidence type="ECO:0000313" key="2">
    <source>
        <dbReference type="EMBL" id="AOP12504.1"/>
    </source>
</evidence>
<accession>A0A1C9J6Z1</accession>
<proteinExistence type="predicted"/>
<feature type="compositionally biased region" description="Pro residues" evidence="1">
    <location>
        <begin position="40"/>
        <end position="56"/>
    </location>
</feature>
<evidence type="ECO:0000256" key="1">
    <source>
        <dbReference type="SAM" id="MobiDB-lite"/>
    </source>
</evidence>
<feature type="region of interest" description="Disordered" evidence="1">
    <location>
        <begin position="1"/>
        <end position="184"/>
    </location>
</feature>
<protein>
    <submittedName>
        <fullName evidence="2">E1^E4</fullName>
    </submittedName>
</protein>
<sequence length="212" mass="23369">MAEEARDNRLPTGHRTGPGKEGAKPKILPFPQLPLATDNPRPPTPPAAPDPQPGPTTDPEENPDPTTRGGRKQQEEEEEDEDEGGRRGGRNSGPYRSLFGDRGRKRGRGRRRLTGRVFRLEEGEEEDKENLRIPLTDLPVPLTPPDSPDFPPLDPSPGPEGEGASGPPETEAPQGSLLHSLTKKLEEDVEDMRDNLNDLLDLLKRKIGLHQF</sequence>
<gene>
    <name evidence="2" type="primary">E1^E4</name>
</gene>
<feature type="compositionally biased region" description="Pro residues" evidence="1">
    <location>
        <begin position="141"/>
        <end position="158"/>
    </location>
</feature>
<organism evidence="2">
    <name type="scientific">Canis familiaris papillomavirus 19</name>
    <dbReference type="NCBI Taxonomy" id="2759773"/>
    <lineage>
        <taxon>Viruses</taxon>
        <taxon>Monodnaviria</taxon>
        <taxon>Shotokuvirae</taxon>
        <taxon>Cossaviricota</taxon>
        <taxon>Papovaviricetes</taxon>
        <taxon>Zurhausenvirales</taxon>
        <taxon>Papillomaviridae</taxon>
        <taxon>Firstpapillomavirinae</taxon>
        <taxon>Taupapillomavirus</taxon>
        <taxon>Taupapillomavirus 1</taxon>
    </lineage>
</organism>
<reference evidence="2" key="1">
    <citation type="submission" date="2016-07" db="EMBL/GenBank/DDBJ databases">
        <authorList>
            <person name="Tisza M.J."/>
            <person name="Yuan H."/>
            <person name="Richard S."/>
            <person name="Buck C.B."/>
        </authorList>
    </citation>
    <scope>NUCLEOTIDE SEQUENCE [LARGE SCALE GENOMIC DNA]</scope>
    <source>
        <strain evidence="2">Tvmb1</strain>
    </source>
</reference>